<dbReference type="RefSeq" id="WP_149389870.1">
    <property type="nucleotide sequence ID" value="NZ_SMRS01000001.1"/>
</dbReference>
<keyword evidence="9" id="KW-1185">Reference proteome</keyword>
<keyword evidence="2 7" id="KW-0812">Transmembrane</keyword>
<dbReference type="InterPro" id="IPR022781">
    <property type="entry name" value="Flagellar_biosynth_FliO"/>
</dbReference>
<feature type="transmembrane region" description="Helical" evidence="7">
    <location>
        <begin position="12"/>
        <end position="29"/>
    </location>
</feature>
<dbReference type="NCBIfam" id="TIGR03500">
    <property type="entry name" value="FliO_TIGR"/>
    <property type="match status" value="1"/>
</dbReference>
<dbReference type="OrthoDB" id="5741235at2"/>
<dbReference type="GO" id="GO:0009425">
    <property type="term" value="C:bacterial-type flagellum basal body"/>
    <property type="evidence" value="ECO:0007669"/>
    <property type="project" value="UniProtKB-SubCell"/>
</dbReference>
<proteinExistence type="inferred from homology"/>
<dbReference type="InterPro" id="IPR052205">
    <property type="entry name" value="FliO/MopB"/>
</dbReference>
<dbReference type="Pfam" id="PF04347">
    <property type="entry name" value="FliO"/>
    <property type="match status" value="1"/>
</dbReference>
<comment type="caution">
    <text evidence="8">The sequence shown here is derived from an EMBL/GenBank/DDBJ whole genome shotgun (WGS) entry which is preliminary data.</text>
</comment>
<dbReference type="PANTHER" id="PTHR38766:SF1">
    <property type="entry name" value="FLAGELLAR PROTEIN FLIO"/>
    <property type="match status" value="1"/>
</dbReference>
<keyword evidence="8" id="KW-0969">Cilium</keyword>
<dbReference type="AlphaFoldDB" id="A0A5A9W747"/>
<feature type="transmembrane region" description="Helical" evidence="7">
    <location>
        <begin position="49"/>
        <end position="72"/>
    </location>
</feature>
<keyword evidence="1 7" id="KW-1003">Cell membrane</keyword>
<dbReference type="GO" id="GO:0005886">
    <property type="term" value="C:plasma membrane"/>
    <property type="evidence" value="ECO:0007669"/>
    <property type="project" value="UniProtKB-SubCell"/>
</dbReference>
<name>A0A5A9W747_9GAMM</name>
<comment type="subcellular location">
    <subcellularLocation>
        <location evidence="7">Cell membrane</location>
    </subcellularLocation>
    <subcellularLocation>
        <location evidence="7">Bacterial flagellum basal body</location>
    </subcellularLocation>
</comment>
<reference evidence="8 9" key="1">
    <citation type="submission" date="2019-03" db="EMBL/GenBank/DDBJ databases">
        <title>Nitrincola sp. nov. isolated from an Indian soda lake.</title>
        <authorList>
            <person name="Joshi A."/>
            <person name="Thite S.V."/>
            <person name="Joseph N."/>
            <person name="Dhotre D."/>
            <person name="Moorthy M."/>
            <person name="Shouche Y.S."/>
        </authorList>
    </citation>
    <scope>NUCLEOTIDE SEQUENCE [LARGE SCALE GENOMIC DNA]</scope>
    <source>
        <strain evidence="8 9">MEB193</strain>
    </source>
</reference>
<keyword evidence="8" id="KW-0966">Cell projection</keyword>
<dbReference type="Proteomes" id="UP000325302">
    <property type="component" value="Unassembled WGS sequence"/>
</dbReference>
<evidence type="ECO:0000256" key="4">
    <source>
        <dbReference type="ARBA" id="ARBA00023136"/>
    </source>
</evidence>
<sequence length="155" mass="16985">MFAKALSLKKHLLPLIGGLFYFWGTSAWAEGNSAVSRPSYPGSDPLSFSAFLQLALGLLLVLGVIFFLAWLLKRMSFLPGQHPQLRILAAIPLSHRERAVLIQVGDEQLLLGVAPGQVNLLKSFDQPILTTDIASTSDFSKRLQRLLNSKSDVPS</sequence>
<evidence type="ECO:0000256" key="6">
    <source>
        <dbReference type="ARBA" id="ARBA00037937"/>
    </source>
</evidence>
<evidence type="ECO:0000256" key="7">
    <source>
        <dbReference type="RuleBase" id="RU362064"/>
    </source>
</evidence>
<evidence type="ECO:0000256" key="3">
    <source>
        <dbReference type="ARBA" id="ARBA00022989"/>
    </source>
</evidence>
<evidence type="ECO:0000313" key="9">
    <source>
        <dbReference type="Proteomes" id="UP000325302"/>
    </source>
</evidence>
<keyword evidence="4 7" id="KW-0472">Membrane</keyword>
<organism evidence="8 9">
    <name type="scientific">Nitrincola tapanii</name>
    <dbReference type="NCBI Taxonomy" id="1708751"/>
    <lineage>
        <taxon>Bacteria</taxon>
        <taxon>Pseudomonadati</taxon>
        <taxon>Pseudomonadota</taxon>
        <taxon>Gammaproteobacteria</taxon>
        <taxon>Oceanospirillales</taxon>
        <taxon>Oceanospirillaceae</taxon>
        <taxon>Nitrincola</taxon>
    </lineage>
</organism>
<comment type="similarity">
    <text evidence="6 7">Belongs to the FliO/MopB family.</text>
</comment>
<keyword evidence="3 7" id="KW-1133">Transmembrane helix</keyword>
<evidence type="ECO:0000256" key="1">
    <source>
        <dbReference type="ARBA" id="ARBA00022475"/>
    </source>
</evidence>
<evidence type="ECO:0000256" key="5">
    <source>
        <dbReference type="ARBA" id="ARBA00023143"/>
    </source>
</evidence>
<protein>
    <recommendedName>
        <fullName evidence="7">Flagellar protein</fullName>
    </recommendedName>
</protein>
<gene>
    <name evidence="8" type="primary">fliO</name>
    <name evidence="8" type="ORF">E1H14_02570</name>
</gene>
<keyword evidence="8" id="KW-0282">Flagellum</keyword>
<dbReference type="GO" id="GO:0044781">
    <property type="term" value="P:bacterial-type flagellum organization"/>
    <property type="evidence" value="ECO:0007669"/>
    <property type="project" value="UniProtKB-UniRule"/>
</dbReference>
<evidence type="ECO:0000256" key="2">
    <source>
        <dbReference type="ARBA" id="ARBA00022692"/>
    </source>
</evidence>
<keyword evidence="5 7" id="KW-0975">Bacterial flagellum</keyword>
<dbReference type="PANTHER" id="PTHR38766">
    <property type="entry name" value="FLAGELLAR PROTEIN FLIO"/>
    <property type="match status" value="1"/>
</dbReference>
<dbReference type="EMBL" id="SMRS01000001">
    <property type="protein sequence ID" value="KAA0876620.1"/>
    <property type="molecule type" value="Genomic_DNA"/>
</dbReference>
<accession>A0A5A9W747</accession>
<evidence type="ECO:0000313" key="8">
    <source>
        <dbReference type="EMBL" id="KAA0876620.1"/>
    </source>
</evidence>